<dbReference type="SUPFAM" id="SSF49303">
    <property type="entry name" value="beta-Galactosidase/glucuronidase domain"/>
    <property type="match status" value="2"/>
</dbReference>
<dbReference type="InterPro" id="IPR023230">
    <property type="entry name" value="Glyco_hydro_2_CS"/>
</dbReference>
<dbReference type="RefSeq" id="WP_068770380.1">
    <property type="nucleotide sequence ID" value="NZ_CP109796.1"/>
</dbReference>
<keyword evidence="5 7" id="KW-0326">Glycosidase</keyword>
<dbReference type="SUPFAM" id="SSF51445">
    <property type="entry name" value="(Trans)glycosidases"/>
    <property type="match status" value="1"/>
</dbReference>
<evidence type="ECO:0000256" key="5">
    <source>
        <dbReference type="ARBA" id="ARBA00023295"/>
    </source>
</evidence>
<dbReference type="PANTHER" id="PTHR46323:SF2">
    <property type="entry name" value="BETA-GALACTOSIDASE"/>
    <property type="match status" value="1"/>
</dbReference>
<dbReference type="InterPro" id="IPR013783">
    <property type="entry name" value="Ig-like_fold"/>
</dbReference>
<feature type="chain" id="PRO_5008088938" description="Beta-galactosidase" evidence="8">
    <location>
        <begin position="32"/>
        <end position="1000"/>
    </location>
</feature>
<dbReference type="SUPFAM" id="SSF49785">
    <property type="entry name" value="Galactose-binding domain-like"/>
    <property type="match status" value="1"/>
</dbReference>
<protein>
    <recommendedName>
        <fullName evidence="3 7">Beta-galactosidase</fullName>
        <ecNumber evidence="3 7">3.2.1.23</ecNumber>
    </recommendedName>
    <alternativeName>
        <fullName evidence="6 7">Lactase</fullName>
    </alternativeName>
</protein>
<keyword evidence="8" id="KW-0732">Signal</keyword>
<comment type="catalytic activity">
    <reaction evidence="1 7">
        <text>Hydrolysis of terminal non-reducing beta-D-galactose residues in beta-D-galactosides.</text>
        <dbReference type="EC" id="3.2.1.23"/>
    </reaction>
</comment>
<keyword evidence="4 7" id="KW-0378">Hydrolase</keyword>
<dbReference type="STRING" id="1184151.AW736_11450"/>
<dbReference type="InterPro" id="IPR023232">
    <property type="entry name" value="Glyco_hydro_2_AS"/>
</dbReference>
<dbReference type="EC" id="3.2.1.23" evidence="3 7"/>
<evidence type="ECO:0000256" key="8">
    <source>
        <dbReference type="SAM" id="SignalP"/>
    </source>
</evidence>
<dbReference type="InterPro" id="IPR006101">
    <property type="entry name" value="Glyco_hydro_2"/>
</dbReference>
<feature type="signal peptide" evidence="8">
    <location>
        <begin position="1"/>
        <end position="31"/>
    </location>
</feature>
<evidence type="ECO:0000256" key="2">
    <source>
        <dbReference type="ARBA" id="ARBA00007401"/>
    </source>
</evidence>
<evidence type="ECO:0000259" key="9">
    <source>
        <dbReference type="SMART" id="SM01038"/>
    </source>
</evidence>
<comment type="caution">
    <text evidence="10">The sequence shown here is derived from an EMBL/GenBank/DDBJ whole genome shotgun (WGS) entry which is preliminary data.</text>
</comment>
<dbReference type="InterPro" id="IPR006103">
    <property type="entry name" value="Glyco_hydro_2_cat"/>
</dbReference>
<dbReference type="Pfam" id="PF02836">
    <property type="entry name" value="Glyco_hydro_2_C"/>
    <property type="match status" value="1"/>
</dbReference>
<dbReference type="PRINTS" id="PR00132">
    <property type="entry name" value="GLHYDRLASE2"/>
</dbReference>
<proteinExistence type="inferred from homology"/>
<feature type="domain" description="Beta galactosidase small chain/" evidence="9">
    <location>
        <begin position="722"/>
        <end position="958"/>
    </location>
</feature>
<dbReference type="PANTHER" id="PTHR46323">
    <property type="entry name" value="BETA-GALACTOSIDASE"/>
    <property type="match status" value="1"/>
</dbReference>
<dbReference type="InterPro" id="IPR050347">
    <property type="entry name" value="Bact_Beta-galactosidase"/>
</dbReference>
<evidence type="ECO:0000256" key="4">
    <source>
        <dbReference type="ARBA" id="ARBA00022801"/>
    </source>
</evidence>
<dbReference type="GO" id="GO:0009341">
    <property type="term" value="C:beta-galactosidase complex"/>
    <property type="evidence" value="ECO:0007669"/>
    <property type="project" value="InterPro"/>
</dbReference>
<dbReference type="Proteomes" id="UP000078486">
    <property type="component" value="Unassembled WGS sequence"/>
</dbReference>
<dbReference type="InterPro" id="IPR014718">
    <property type="entry name" value="GH-type_carb-bd"/>
</dbReference>
<dbReference type="InterPro" id="IPR008979">
    <property type="entry name" value="Galactose-bd-like_sf"/>
</dbReference>
<dbReference type="PROSITE" id="PS00719">
    <property type="entry name" value="GLYCOSYL_HYDROL_F2_1"/>
    <property type="match status" value="1"/>
</dbReference>
<dbReference type="Gene3D" id="2.60.40.10">
    <property type="entry name" value="Immunoglobulins"/>
    <property type="match status" value="2"/>
</dbReference>
<dbReference type="Pfam" id="PF16353">
    <property type="entry name" value="LacZ_4"/>
    <property type="match status" value="1"/>
</dbReference>
<dbReference type="InterPro" id="IPR006104">
    <property type="entry name" value="Glyco_hydro_2_N"/>
</dbReference>
<comment type="similarity">
    <text evidence="2 7">Belongs to the glycosyl hydrolase 2 family.</text>
</comment>
<dbReference type="Gene3D" id="2.70.98.10">
    <property type="match status" value="1"/>
</dbReference>
<dbReference type="GO" id="GO:0005990">
    <property type="term" value="P:lactose catabolic process"/>
    <property type="evidence" value="ECO:0007669"/>
    <property type="project" value="TreeGrafter"/>
</dbReference>
<evidence type="ECO:0000256" key="7">
    <source>
        <dbReference type="RuleBase" id="RU361154"/>
    </source>
</evidence>
<dbReference type="PROSITE" id="PS00608">
    <property type="entry name" value="GLYCOSYL_HYDROL_F2_2"/>
    <property type="match status" value="1"/>
</dbReference>
<dbReference type="GO" id="GO:0030246">
    <property type="term" value="F:carbohydrate binding"/>
    <property type="evidence" value="ECO:0007669"/>
    <property type="project" value="InterPro"/>
</dbReference>
<dbReference type="Gene3D" id="3.20.20.80">
    <property type="entry name" value="Glycosidases"/>
    <property type="match status" value="1"/>
</dbReference>
<dbReference type="Pfam" id="PF02929">
    <property type="entry name" value="Bgal_small_N"/>
    <property type="match status" value="1"/>
</dbReference>
<evidence type="ECO:0000256" key="3">
    <source>
        <dbReference type="ARBA" id="ARBA00012756"/>
    </source>
</evidence>
<evidence type="ECO:0000313" key="11">
    <source>
        <dbReference type="Proteomes" id="UP000078486"/>
    </source>
</evidence>
<dbReference type="EMBL" id="LRRQ01000076">
    <property type="protein sequence ID" value="OAM89922.1"/>
    <property type="molecule type" value="Genomic_DNA"/>
</dbReference>
<dbReference type="SMART" id="SM01038">
    <property type="entry name" value="Bgal_small_N"/>
    <property type="match status" value="1"/>
</dbReference>
<dbReference type="SUPFAM" id="SSF74650">
    <property type="entry name" value="Galactose mutarotase-like"/>
    <property type="match status" value="1"/>
</dbReference>
<dbReference type="InterPro" id="IPR011013">
    <property type="entry name" value="Gal_mutarotase_sf_dom"/>
</dbReference>
<name>A0A178IJ58_9BACT</name>
<dbReference type="InterPro" id="IPR004199">
    <property type="entry name" value="B-gal_small/dom_5"/>
</dbReference>
<evidence type="ECO:0000256" key="1">
    <source>
        <dbReference type="ARBA" id="ARBA00001412"/>
    </source>
</evidence>
<evidence type="ECO:0000313" key="10">
    <source>
        <dbReference type="EMBL" id="OAM89922.1"/>
    </source>
</evidence>
<evidence type="ECO:0000256" key="6">
    <source>
        <dbReference type="ARBA" id="ARBA00032230"/>
    </source>
</evidence>
<dbReference type="Pfam" id="PF00703">
    <property type="entry name" value="Glyco_hydro_2"/>
    <property type="match status" value="1"/>
</dbReference>
<dbReference type="GO" id="GO:0004565">
    <property type="term" value="F:beta-galactosidase activity"/>
    <property type="evidence" value="ECO:0007669"/>
    <property type="project" value="UniProtKB-EC"/>
</dbReference>
<dbReference type="InterPro" id="IPR036156">
    <property type="entry name" value="Beta-gal/glucu_dom_sf"/>
</dbReference>
<dbReference type="AlphaFoldDB" id="A0A178IJ58"/>
<accession>A0A178IJ58</accession>
<organism evidence="10 11">
    <name type="scientific">Termitidicoccus mucosus</name>
    <dbReference type="NCBI Taxonomy" id="1184151"/>
    <lineage>
        <taxon>Bacteria</taxon>
        <taxon>Pseudomonadati</taxon>
        <taxon>Verrucomicrobiota</taxon>
        <taxon>Opitutia</taxon>
        <taxon>Opitutales</taxon>
        <taxon>Opitutaceae</taxon>
        <taxon>Termitidicoccus</taxon>
    </lineage>
</organism>
<dbReference type="Gene3D" id="2.60.120.260">
    <property type="entry name" value="Galactose-binding domain-like"/>
    <property type="match status" value="1"/>
</dbReference>
<sequence>MNLPLDKITRALLLSLSLAAPALLFSAPVYPARDAAFTQSLNGAWSFKYIAALDAGADAGFFAPEFGTAAWKSIRVPGNWELQGFAEPGYDLNLKTGLGLYRRAFRVPSDWHGRVVCLRFDGVAYGFEAWVNGVKVGESRAGAYTPNTFDITSALRPGPDADNVLAVKVTTKPPGWEFDVNDDWSLSGIYRDVTLFSVPSTHIQDLATSTALAPDGSAELHITVRASDASSATALHARLLAPDGALAAESELPRQPGGLNAATVRVPQPLLWTAETPSLYRLQISLAHASGGRPLQVIEERIGLREISIVDGVLLLNGRPVKLRGANRHDLNPDAGRAVTEAHMRRDLELMRQANINFVRTSHYPSHPRFIELCDELGFYVMCEVPIGKGEQHLEKPEYRDRILARVEPAVTRDKNRASVIIWSIGNENPITEIEMDAGRLAKQLDPTRPICIPKIGSYFGKNYERIPEFVDIYAPHYPSTATVREYATRLTRPVIFTEYAHAFGLATDRIQEQWEIMQASPRHAGAAIWHFMDQGILRRSAEAVDRDAPTKHVWLDQHFYYDTHGYDGADGIVYSDRTPQTDYWHVRKVYAPVQIAERALAVQPGKNTLLLTIENRHDFRALAGMKLVWSLRRNDRELERGAIPLRAPAREKERVQLALDIPADATEDILALEARCLDEEGRQINERVIRLGLPHAATNNWLARLPSASAPLVRDDGGTITVTHARWTLEVSRATGELGIRDRSGRPLVSGVLPHVGRKPTMAEQNSGAKNGLWLISTLARNDAPEVAVTRDGDDARLTVSGRYPRPDDPGQSLTGGYTARIASNGVITIDYDYAPAGAKGLLAEAGLSLVLPPELTEFRWIGDGPYAGYPGKDRLNEFGLFHLSREDLRFQGNRRATELALLTAPGGAGVALATDASDVAVERAGAQTLLSHNAVIGGLGNKFTSPEKTIKLETLSRISGRFSILPLDAGWPAALKRYFGEPAAARDVFRPYYHSYDQ</sequence>
<dbReference type="InterPro" id="IPR032312">
    <property type="entry name" value="LacZ_4"/>
</dbReference>
<dbReference type="InterPro" id="IPR006102">
    <property type="entry name" value="Ig-like_GH2"/>
</dbReference>
<keyword evidence="11" id="KW-1185">Reference proteome</keyword>
<dbReference type="Pfam" id="PF02837">
    <property type="entry name" value="Glyco_hydro_2_N"/>
    <property type="match status" value="1"/>
</dbReference>
<gene>
    <name evidence="10" type="ORF">AW736_11450</name>
</gene>
<dbReference type="InterPro" id="IPR017853">
    <property type="entry name" value="GH"/>
</dbReference>
<reference evidence="10 11" key="1">
    <citation type="submission" date="2016-01" db="EMBL/GenBank/DDBJ databases">
        <title>High potential of lignocellulose degradation of a new Verrucomicrobia species.</title>
        <authorList>
            <person name="Wang Y."/>
            <person name="Shi Y."/>
            <person name="Qiu Z."/>
            <person name="Liu S."/>
            <person name="Yang H."/>
        </authorList>
    </citation>
    <scope>NUCLEOTIDE SEQUENCE [LARGE SCALE GENOMIC DNA]</scope>
    <source>
        <strain evidence="10 11">TSB47</strain>
    </source>
</reference>